<protein>
    <submittedName>
        <fullName evidence="6">Peptide synthetase</fullName>
    </submittedName>
</protein>
<evidence type="ECO:0000256" key="3">
    <source>
        <dbReference type="ARBA" id="ARBA00022598"/>
    </source>
</evidence>
<keyword evidence="7" id="KW-1185">Reference proteome</keyword>
<dbReference type="Proteomes" id="UP000019487">
    <property type="component" value="Unassembled WGS sequence"/>
</dbReference>
<dbReference type="InterPro" id="IPR001242">
    <property type="entry name" value="Condensation_dom"/>
</dbReference>
<keyword evidence="3" id="KW-0436">Ligase</keyword>
<dbReference type="Pfam" id="PF00501">
    <property type="entry name" value="AMP-binding"/>
    <property type="match status" value="1"/>
</dbReference>
<dbReference type="SUPFAM" id="SSF52777">
    <property type="entry name" value="CoA-dependent acyltransferases"/>
    <property type="match status" value="2"/>
</dbReference>
<evidence type="ECO:0000259" key="5">
    <source>
        <dbReference type="Pfam" id="PF00668"/>
    </source>
</evidence>
<dbReference type="Gene3D" id="3.30.559.10">
    <property type="entry name" value="Chloramphenicol acetyltransferase-like domain"/>
    <property type="match status" value="1"/>
</dbReference>
<dbReference type="HOGENOM" id="CLU_264636_0_0_1"/>
<name>W9CHK0_SCLBF</name>
<dbReference type="Gene3D" id="3.30.300.30">
    <property type="match status" value="1"/>
</dbReference>
<dbReference type="InterPro" id="IPR042099">
    <property type="entry name" value="ANL_N_sf"/>
</dbReference>
<evidence type="ECO:0000256" key="2">
    <source>
        <dbReference type="ARBA" id="ARBA00022553"/>
    </source>
</evidence>
<dbReference type="GO" id="GO:0005737">
    <property type="term" value="C:cytoplasm"/>
    <property type="evidence" value="ECO:0007669"/>
    <property type="project" value="TreeGrafter"/>
</dbReference>
<organism evidence="6 7">
    <name type="scientific">Sclerotinia borealis (strain F-4128)</name>
    <dbReference type="NCBI Taxonomy" id="1432307"/>
    <lineage>
        <taxon>Eukaryota</taxon>
        <taxon>Fungi</taxon>
        <taxon>Dikarya</taxon>
        <taxon>Ascomycota</taxon>
        <taxon>Pezizomycotina</taxon>
        <taxon>Leotiomycetes</taxon>
        <taxon>Helotiales</taxon>
        <taxon>Sclerotiniaceae</taxon>
        <taxon>Sclerotinia</taxon>
    </lineage>
</organism>
<feature type="domain" description="AMP-dependent synthetase/ligase" evidence="4">
    <location>
        <begin position="245"/>
        <end position="468"/>
    </location>
</feature>
<dbReference type="Pfam" id="PF00668">
    <property type="entry name" value="Condensation"/>
    <property type="match status" value="1"/>
</dbReference>
<dbReference type="OrthoDB" id="416786at2759"/>
<dbReference type="GO" id="GO:0043041">
    <property type="term" value="P:amino acid activation for nonribosomal peptide biosynthetic process"/>
    <property type="evidence" value="ECO:0007669"/>
    <property type="project" value="TreeGrafter"/>
</dbReference>
<gene>
    <name evidence="6" type="ORF">SBOR_5598</name>
</gene>
<reference evidence="6 7" key="1">
    <citation type="journal article" date="2014" name="Genome Announc.">
        <title>Draft genome sequence of Sclerotinia borealis, a psychrophilic plant pathogenic fungus.</title>
        <authorList>
            <person name="Mardanov A.V."/>
            <person name="Beletsky A.V."/>
            <person name="Kadnikov V.V."/>
            <person name="Ignatov A.N."/>
            <person name="Ravin N.V."/>
        </authorList>
    </citation>
    <scope>NUCLEOTIDE SEQUENCE [LARGE SCALE GENOMIC DNA]</scope>
    <source>
        <strain evidence="7">F-4157</strain>
    </source>
</reference>
<dbReference type="STRING" id="1432307.W9CHK0"/>
<keyword evidence="2" id="KW-0597">Phosphoprotein</keyword>
<dbReference type="Gene3D" id="3.30.559.30">
    <property type="entry name" value="Nonribosomal peptide synthetase, condensation domain"/>
    <property type="match status" value="1"/>
</dbReference>
<keyword evidence="1" id="KW-0596">Phosphopantetheine</keyword>
<evidence type="ECO:0000313" key="6">
    <source>
        <dbReference type="EMBL" id="ESZ94020.1"/>
    </source>
</evidence>
<dbReference type="EMBL" id="AYSA01000272">
    <property type="protein sequence ID" value="ESZ94020.1"/>
    <property type="molecule type" value="Genomic_DNA"/>
</dbReference>
<dbReference type="PANTHER" id="PTHR45527">
    <property type="entry name" value="NONRIBOSOMAL PEPTIDE SYNTHETASE"/>
    <property type="match status" value="1"/>
</dbReference>
<evidence type="ECO:0000256" key="1">
    <source>
        <dbReference type="ARBA" id="ARBA00022450"/>
    </source>
</evidence>
<sequence>MSKPYNPNTCFFPNRPTLSQHPGAENLVPKYESMNVSLPHRPVEELSDAILAAWPLILRYYVGQNSVFYRRSTSKFAGQASGNNVRFCFVELKNDSYIKDIERMSRFKFEKGRWLVYNTEVATMSNQDQLKKMCEDFDPQIVLKLVIMPDSRLCLLWDSKEITRMRARLIAEDIEVFLSEYDTTMTVQELKLHNRYMPVKYWVSPKSVTAKASVLVRCLRSDNEQLQLQFSIQDCSNIKTIELGDWIISSEPEAELDVPIGLKHLAYLIFTSDKTGQLKGVMVSHHAMAMRATLHQLQGGGLGLSDSSRVLQASPYESDVCLLEIFATLVYGGCVCVPSEEEFVNDLPDIIRRLSVNYLPLTLPAARLVLPSEVPGVKSVLFSVSSDTSLFDVIREWTGKVELFQIYGTSECSVACAASNGLHDGKIDIEDDIARLWIVHKDDYNILVPPNTFGELLVEGPLLAMEYYKDEDKTAEAFIDIPAGWPRPKLREGANNNPRRLYRTDNLACVFRLRDQTQSYIELISRKDEQIELHGQRLEPGYIEHHIREEISHANSCYSFSNVIVDVIHRKCDSSSHQLAAFIVVNRKRRTSKYIEDYGTTNFSLRCIRKALCSRLPDHMRPSIYMTFAAGEILRKPSGQVHRAKLRQLGKSCAESVVTSQMDIKNALTNQYGEYTISIWSGSPHTENQRLLVPMCSLLLNIPLGFIRGRWDFYAAGGDFIKAAQLIAGLRRAVLFEMAKTMRTCGSHEDIPEPFSLLMGSKSDIMKIVLAQCGVMEDKVEDIYPSTPEQDRLLRETILTPNLRIRVTDYSLPETIDLEKFRLAWDTVILNTPILKTRLVDIGNGKSVQVVIKDNTSWRALHDSEHVHPLNISHRRPAHECEGFTVGFGTNLAMYEIGNWINSPDTNVFRWTIHQALCDDHSRALIWKVVNEIYHVGKILTPTSPMKIFIKHCAPALKAPLRLSPYDVYEHERKKTGAYTSTMSTTRRSALVQAAFAIALSITTSVTDVVFRFTSDGRDTPLQAIERIVGPTIALVPVRVIIRPQEPVKALLDFIEQTSVERSSRQHRGFETVRKLNGSIGAACSIASSHLVFDKTLWNGKHEDNRVKQFHGIYEDNRCLCSGTYYAPGYIEPLSLPLYCNIVTRGFEYAILQDHPLDPKYSQFGLYLERTLRELTQSVEDGGDGGKLSDLILRCHSPEELERRAYLIPTIRF</sequence>
<evidence type="ECO:0000313" key="7">
    <source>
        <dbReference type="Proteomes" id="UP000019487"/>
    </source>
</evidence>
<dbReference type="AlphaFoldDB" id="W9CHK0"/>
<dbReference type="SUPFAM" id="SSF56801">
    <property type="entry name" value="Acetyl-CoA synthetase-like"/>
    <property type="match status" value="1"/>
</dbReference>
<dbReference type="GO" id="GO:0044550">
    <property type="term" value="P:secondary metabolite biosynthetic process"/>
    <property type="evidence" value="ECO:0007669"/>
    <property type="project" value="TreeGrafter"/>
</dbReference>
<dbReference type="GO" id="GO:0031177">
    <property type="term" value="F:phosphopantetheine binding"/>
    <property type="evidence" value="ECO:0007669"/>
    <property type="project" value="TreeGrafter"/>
</dbReference>
<evidence type="ECO:0000259" key="4">
    <source>
        <dbReference type="Pfam" id="PF00501"/>
    </source>
</evidence>
<dbReference type="Gene3D" id="3.40.50.12780">
    <property type="entry name" value="N-terminal domain of ligase-like"/>
    <property type="match status" value="1"/>
</dbReference>
<dbReference type="GO" id="GO:0016874">
    <property type="term" value="F:ligase activity"/>
    <property type="evidence" value="ECO:0007669"/>
    <property type="project" value="UniProtKB-KW"/>
</dbReference>
<dbReference type="InterPro" id="IPR000873">
    <property type="entry name" value="AMP-dep_synth/lig_dom"/>
</dbReference>
<proteinExistence type="predicted"/>
<dbReference type="InterPro" id="IPR023213">
    <property type="entry name" value="CAT-like_dom_sf"/>
</dbReference>
<comment type="caution">
    <text evidence="6">The sequence shown here is derived from an EMBL/GenBank/DDBJ whole genome shotgun (WGS) entry which is preliminary data.</text>
</comment>
<accession>W9CHK0</accession>
<feature type="domain" description="Condensation" evidence="5">
    <location>
        <begin position="985"/>
        <end position="1075"/>
    </location>
</feature>
<dbReference type="PANTHER" id="PTHR45527:SF16">
    <property type="entry name" value="NONRIBOSOMAL PEPTIDE SYNTHASE ATNA-RELATED"/>
    <property type="match status" value="1"/>
</dbReference>
<dbReference type="InterPro" id="IPR045851">
    <property type="entry name" value="AMP-bd_C_sf"/>
</dbReference>